<keyword evidence="8" id="KW-1185">Reference proteome</keyword>
<evidence type="ECO:0000256" key="1">
    <source>
        <dbReference type="ARBA" id="ARBA00006445"/>
    </source>
</evidence>
<dbReference type="Proteomes" id="UP001470230">
    <property type="component" value="Unassembled WGS sequence"/>
</dbReference>
<dbReference type="Gene3D" id="2.130.10.10">
    <property type="entry name" value="YVTN repeat-like/Quinoprotein amine dehydrogenase"/>
    <property type="match status" value="1"/>
</dbReference>
<dbReference type="Pfam" id="PF24807">
    <property type="entry name" value="WD40_CDC20-Fz"/>
    <property type="match status" value="1"/>
</dbReference>
<reference evidence="7 8" key="1">
    <citation type="submission" date="2024-04" db="EMBL/GenBank/DDBJ databases">
        <title>Tritrichomonas musculus Genome.</title>
        <authorList>
            <person name="Alves-Ferreira E."/>
            <person name="Grigg M."/>
            <person name="Lorenzi H."/>
            <person name="Galac M."/>
        </authorList>
    </citation>
    <scope>NUCLEOTIDE SEQUENCE [LARGE SCALE GENOMIC DNA]</scope>
    <source>
        <strain evidence="7 8">EAF2021</strain>
    </source>
</reference>
<sequence length="397" mass="44880">MEYELKLEKSARSPRHFDDRITLRSKKKSPLKNIMFSPKSPKSIDKTTLIDPTLFQSNIICPTLLVNPLIRSQVRRRMPNQPFSTIQIDDVDTILTDYLYCPMDWSYLSHDIIGLALDTKVIFINPNQATKSTFHCYSADAISLRFNYDGRKIALGSLLGTVRLFDVETEDPICNCNKDDSATYSIDSESKHDVFLSAHSNGVFVITDFRAKNNESILKKIDTRCIRAVFSPDETKIAVSHGGKSVSIFDIRNLENPIVTNQSHASLVHSISWSPRDPNLIATAGGQYDQSIKIWNTQTGQIQKEVNVGAQICNMFWSKTDNEIITTQGYPTNYSSVMVWNESDLKLTGSIKGHNDRVIYAAISPNQTTLATVTERDPLQLWDLKQKINNGKQQILR</sequence>
<organism evidence="7 8">
    <name type="scientific">Tritrichomonas musculus</name>
    <dbReference type="NCBI Taxonomy" id="1915356"/>
    <lineage>
        <taxon>Eukaryota</taxon>
        <taxon>Metamonada</taxon>
        <taxon>Parabasalia</taxon>
        <taxon>Tritrichomonadida</taxon>
        <taxon>Tritrichomonadidae</taxon>
        <taxon>Tritrichomonas</taxon>
    </lineage>
</organism>
<comment type="caution">
    <text evidence="7">The sequence shown here is derived from an EMBL/GenBank/DDBJ whole genome shotgun (WGS) entry which is preliminary data.</text>
</comment>
<dbReference type="InterPro" id="IPR036322">
    <property type="entry name" value="WD40_repeat_dom_sf"/>
</dbReference>
<dbReference type="SUPFAM" id="SSF50978">
    <property type="entry name" value="WD40 repeat-like"/>
    <property type="match status" value="1"/>
</dbReference>
<evidence type="ECO:0000256" key="4">
    <source>
        <dbReference type="ARBA" id="ARBA00023306"/>
    </source>
</evidence>
<dbReference type="InterPro" id="IPR019775">
    <property type="entry name" value="WD40_repeat_CS"/>
</dbReference>
<feature type="domain" description="CDC20/Fizzy WD40" evidence="6">
    <location>
        <begin position="90"/>
        <end position="382"/>
    </location>
</feature>
<keyword evidence="3" id="KW-0677">Repeat</keyword>
<dbReference type="InterPro" id="IPR033010">
    <property type="entry name" value="Cdc20/Fizzy"/>
</dbReference>
<evidence type="ECO:0000313" key="8">
    <source>
        <dbReference type="Proteomes" id="UP001470230"/>
    </source>
</evidence>
<evidence type="ECO:0000256" key="3">
    <source>
        <dbReference type="ARBA" id="ARBA00022737"/>
    </source>
</evidence>
<accession>A0ABR2L7N1</accession>
<feature type="repeat" description="WD" evidence="5">
    <location>
        <begin position="351"/>
        <end position="385"/>
    </location>
</feature>
<proteinExistence type="inferred from homology"/>
<evidence type="ECO:0000259" key="6">
    <source>
        <dbReference type="Pfam" id="PF24807"/>
    </source>
</evidence>
<dbReference type="PANTHER" id="PTHR19918:SF1">
    <property type="entry name" value="FIZZY-RELATED PROTEIN HOMOLOG"/>
    <property type="match status" value="1"/>
</dbReference>
<dbReference type="InterPro" id="IPR015943">
    <property type="entry name" value="WD40/YVTN_repeat-like_dom_sf"/>
</dbReference>
<dbReference type="PROSITE" id="PS50082">
    <property type="entry name" value="WD_REPEATS_2"/>
    <property type="match status" value="2"/>
</dbReference>
<dbReference type="SMART" id="SM00320">
    <property type="entry name" value="WD40"/>
    <property type="match status" value="5"/>
</dbReference>
<dbReference type="InterPro" id="IPR056150">
    <property type="entry name" value="WD40_CDC20-Fz"/>
</dbReference>
<comment type="similarity">
    <text evidence="1">Belongs to the WD repeat CDC20/Fizzy family.</text>
</comment>
<evidence type="ECO:0000256" key="2">
    <source>
        <dbReference type="ARBA" id="ARBA00022574"/>
    </source>
</evidence>
<dbReference type="EMBL" id="JAPFFF010000001">
    <property type="protein sequence ID" value="KAK8899362.1"/>
    <property type="molecule type" value="Genomic_DNA"/>
</dbReference>
<protein>
    <recommendedName>
        <fullName evidence="6">CDC20/Fizzy WD40 domain-containing protein</fullName>
    </recommendedName>
</protein>
<gene>
    <name evidence="7" type="ORF">M9Y10_001676</name>
</gene>
<feature type="repeat" description="WD" evidence="5">
    <location>
        <begin position="261"/>
        <end position="305"/>
    </location>
</feature>
<evidence type="ECO:0000313" key="7">
    <source>
        <dbReference type="EMBL" id="KAK8899362.1"/>
    </source>
</evidence>
<name>A0ABR2L7N1_9EUKA</name>
<dbReference type="PANTHER" id="PTHR19918">
    <property type="entry name" value="CELL DIVISION CYCLE 20 CDC20 FIZZY -RELATED"/>
    <property type="match status" value="1"/>
</dbReference>
<dbReference type="InterPro" id="IPR001680">
    <property type="entry name" value="WD40_rpt"/>
</dbReference>
<keyword evidence="4" id="KW-0131">Cell cycle</keyword>
<dbReference type="PROSITE" id="PS00678">
    <property type="entry name" value="WD_REPEATS_1"/>
    <property type="match status" value="1"/>
</dbReference>
<keyword evidence="2 5" id="KW-0853">WD repeat</keyword>
<evidence type="ECO:0000256" key="5">
    <source>
        <dbReference type="PROSITE-ProRule" id="PRU00221"/>
    </source>
</evidence>